<dbReference type="OrthoDB" id="26202at2"/>
<comment type="subcellular location">
    <subcellularLocation>
        <location evidence="1 9">Cell inner membrane</location>
        <topology evidence="1 9">Multi-pass membrane protein</topology>
    </subcellularLocation>
</comment>
<evidence type="ECO:0000256" key="8">
    <source>
        <dbReference type="ARBA" id="ARBA00038436"/>
    </source>
</evidence>
<evidence type="ECO:0000256" key="9">
    <source>
        <dbReference type="RuleBase" id="RU369079"/>
    </source>
</evidence>
<evidence type="ECO:0000313" key="11">
    <source>
        <dbReference type="EMBL" id="QEQ96182.1"/>
    </source>
</evidence>
<evidence type="ECO:0000256" key="4">
    <source>
        <dbReference type="ARBA" id="ARBA00022519"/>
    </source>
</evidence>
<organism evidence="11 12">
    <name type="scientific">Neptunomonas concharum</name>
    <dbReference type="NCBI Taxonomy" id="1031538"/>
    <lineage>
        <taxon>Bacteria</taxon>
        <taxon>Pseudomonadati</taxon>
        <taxon>Pseudomonadota</taxon>
        <taxon>Gammaproteobacteria</taxon>
        <taxon>Oceanospirillales</taxon>
        <taxon>Oceanospirillaceae</taxon>
        <taxon>Neptunomonas</taxon>
    </lineage>
</organism>
<keyword evidence="3" id="KW-1003">Cell membrane</keyword>
<name>A0A5P1RA75_9GAMM</name>
<keyword evidence="2 9" id="KW-0813">Transport</keyword>
<evidence type="ECO:0000259" key="10">
    <source>
        <dbReference type="Pfam" id="PF04290"/>
    </source>
</evidence>
<evidence type="ECO:0000256" key="3">
    <source>
        <dbReference type="ARBA" id="ARBA00022475"/>
    </source>
</evidence>
<feature type="transmembrane region" description="Helical" evidence="9">
    <location>
        <begin position="84"/>
        <end position="107"/>
    </location>
</feature>
<proteinExistence type="inferred from homology"/>
<keyword evidence="4 9" id="KW-0997">Cell inner membrane</keyword>
<feature type="transmembrane region" description="Helical" evidence="9">
    <location>
        <begin position="12"/>
        <end position="40"/>
    </location>
</feature>
<feature type="transmembrane region" description="Helical" evidence="9">
    <location>
        <begin position="127"/>
        <end position="146"/>
    </location>
</feature>
<keyword evidence="12" id="KW-1185">Reference proteome</keyword>
<dbReference type="GO" id="GO:0005886">
    <property type="term" value="C:plasma membrane"/>
    <property type="evidence" value="ECO:0007669"/>
    <property type="project" value="UniProtKB-SubCell"/>
</dbReference>
<keyword evidence="5 9" id="KW-0812">Transmembrane</keyword>
<dbReference type="InterPro" id="IPR055348">
    <property type="entry name" value="DctQ"/>
</dbReference>
<dbReference type="EMBL" id="CP043869">
    <property type="protein sequence ID" value="QEQ96182.1"/>
    <property type="molecule type" value="Genomic_DNA"/>
</dbReference>
<comment type="function">
    <text evidence="9">Part of the tripartite ATP-independent periplasmic (TRAP) transport system.</text>
</comment>
<dbReference type="Pfam" id="PF04290">
    <property type="entry name" value="DctQ"/>
    <property type="match status" value="1"/>
</dbReference>
<dbReference type="PANTHER" id="PTHR35011">
    <property type="entry name" value="2,3-DIKETO-L-GULONATE TRAP TRANSPORTER SMALL PERMEASE PROTEIN YIAM"/>
    <property type="match status" value="1"/>
</dbReference>
<evidence type="ECO:0000256" key="2">
    <source>
        <dbReference type="ARBA" id="ARBA00022448"/>
    </source>
</evidence>
<keyword evidence="6 9" id="KW-1133">Transmembrane helix</keyword>
<evidence type="ECO:0000313" key="12">
    <source>
        <dbReference type="Proteomes" id="UP000324760"/>
    </source>
</evidence>
<feature type="domain" description="Tripartite ATP-independent periplasmic transporters DctQ component" evidence="10">
    <location>
        <begin position="23"/>
        <end position="154"/>
    </location>
</feature>
<evidence type="ECO:0000256" key="1">
    <source>
        <dbReference type="ARBA" id="ARBA00004429"/>
    </source>
</evidence>
<feature type="transmembrane region" description="Helical" evidence="9">
    <location>
        <begin position="46"/>
        <end position="63"/>
    </location>
</feature>
<dbReference type="GO" id="GO:0015740">
    <property type="term" value="P:C4-dicarboxylate transport"/>
    <property type="evidence" value="ECO:0007669"/>
    <property type="project" value="TreeGrafter"/>
</dbReference>
<comment type="similarity">
    <text evidence="8 9">Belongs to the TRAP transporter small permease family.</text>
</comment>
<dbReference type="PANTHER" id="PTHR35011:SF10">
    <property type="entry name" value="TRAP TRANSPORTER SMALL PERMEASE PROTEIN"/>
    <property type="match status" value="1"/>
</dbReference>
<dbReference type="Proteomes" id="UP000324760">
    <property type="component" value="Chromosome"/>
</dbReference>
<sequence>MRSLLNTLYLASGYLSGLCIALITLIITSQIVGRLFGFIVPSAEDFSGYALAAATFFGLAYTFREGGHIRVTLVIQNWRPRFRYFQELCVLLFALLLVSFMSFYSVHMVWESYVFEEVSSGYVSVPIWMPQVPVALGVIVLNIAILDDVIAMLRRQSPSYKAHENELHLEEV</sequence>
<evidence type="ECO:0000256" key="6">
    <source>
        <dbReference type="ARBA" id="ARBA00022989"/>
    </source>
</evidence>
<dbReference type="InterPro" id="IPR007387">
    <property type="entry name" value="TRAP_DctQ"/>
</dbReference>
<dbReference type="AlphaFoldDB" id="A0A5P1RA75"/>
<dbReference type="KEGG" id="ncu:F0U83_05395"/>
<keyword evidence="7 9" id="KW-0472">Membrane</keyword>
<comment type="subunit">
    <text evidence="9">The complex comprises the extracytoplasmic solute receptor protein and the two transmembrane proteins.</text>
</comment>
<gene>
    <name evidence="11" type="ORF">F0U83_05395</name>
</gene>
<accession>A0A5P1RA75</accession>
<dbReference type="RefSeq" id="WP_138988562.1">
    <property type="nucleotide sequence ID" value="NZ_CP043869.1"/>
</dbReference>
<evidence type="ECO:0000256" key="7">
    <source>
        <dbReference type="ARBA" id="ARBA00023136"/>
    </source>
</evidence>
<evidence type="ECO:0000256" key="5">
    <source>
        <dbReference type="ARBA" id="ARBA00022692"/>
    </source>
</evidence>
<dbReference type="GO" id="GO:0022857">
    <property type="term" value="F:transmembrane transporter activity"/>
    <property type="evidence" value="ECO:0007669"/>
    <property type="project" value="UniProtKB-UniRule"/>
</dbReference>
<reference evidence="11 12" key="1">
    <citation type="journal article" date="2019" name="Biochem. Eng. J.">
        <title>Metabolic engineering of the marine bacteria Neptunomonas concharum for the production of acetoin and meso-2,3-butanediol from acetate.</title>
        <authorList>
            <person name="Li W."/>
            <person name="Pu N."/>
            <person name="Liu C.-X."/>
            <person name="Yuan Q.-P."/>
            <person name="Li Z.-J."/>
        </authorList>
    </citation>
    <scope>NUCLEOTIDE SEQUENCE [LARGE SCALE GENOMIC DNA]</scope>
    <source>
        <strain evidence="11 12">JCM17730</strain>
    </source>
</reference>
<protein>
    <recommendedName>
        <fullName evidence="9">TRAP transporter small permease protein</fullName>
    </recommendedName>
</protein>